<feature type="transmembrane region" description="Helical" evidence="10">
    <location>
        <begin position="268"/>
        <end position="293"/>
    </location>
</feature>
<evidence type="ECO:0000256" key="10">
    <source>
        <dbReference type="SAM" id="Phobius"/>
    </source>
</evidence>
<comment type="similarity">
    <text evidence="2 9">Belongs to the G-protein coupled receptor 1 family.</text>
</comment>
<dbReference type="STRING" id="299467.A0A443SDT1"/>
<feature type="transmembrane region" description="Helical" evidence="10">
    <location>
        <begin position="169"/>
        <end position="187"/>
    </location>
</feature>
<dbReference type="Pfam" id="PF00001">
    <property type="entry name" value="7tm_1"/>
    <property type="match status" value="1"/>
</dbReference>
<dbReference type="InterPro" id="IPR000276">
    <property type="entry name" value="GPCR_Rhodpsn"/>
</dbReference>
<dbReference type="AlphaFoldDB" id="A0A443SDT1"/>
<dbReference type="VEuPathDB" id="VectorBase:LDEU006378"/>
<evidence type="ECO:0000256" key="4">
    <source>
        <dbReference type="ARBA" id="ARBA00022989"/>
    </source>
</evidence>
<feature type="transmembrane region" description="Helical" evidence="10">
    <location>
        <begin position="216"/>
        <end position="238"/>
    </location>
</feature>
<evidence type="ECO:0000313" key="12">
    <source>
        <dbReference type="EMBL" id="RWS25662.1"/>
    </source>
</evidence>
<sequence>MAVDEASNFSARLNENVKSVLNYVEYNVSSIFSNISKQEEKVVINYFPRDMMFISAMIASSLLAMCGNGFTFKVIITEKNMRSTINSLIANMAFSDAACGFFIILQFYFCSLNFYENCSFGIHVCSMLQSVTYTTYFVSAFTMTTIASDRFRGIVAKPLGSRVKPAKRIAVIWLVAFLFNFPVYSTISVPEYFSKSAAVTFRVLHQYSWSKVVMQIRITITFISQFLLPLIVTSFAYIQIMNVIKKRKIIGQQFETQKQQFQQQKLKLLKMLMVIVIIFAVAWFPIHFSLLFITFTGHAFVQVDEVPTTFLALYWFACSSNCVNPFVYFWYYKEFRVHLKNSWKSISRTSLSLMDISVISRNSVNFEHSRSEAIKVDRVTAHV</sequence>
<evidence type="ECO:0000256" key="3">
    <source>
        <dbReference type="ARBA" id="ARBA00022692"/>
    </source>
</evidence>
<dbReference type="PROSITE" id="PS00237">
    <property type="entry name" value="G_PROTEIN_RECEP_F1_1"/>
    <property type="match status" value="1"/>
</dbReference>
<feature type="domain" description="G-protein coupled receptors family 1 profile" evidence="11">
    <location>
        <begin position="67"/>
        <end position="328"/>
    </location>
</feature>
<dbReference type="OrthoDB" id="6022667at2759"/>
<evidence type="ECO:0000256" key="8">
    <source>
        <dbReference type="ARBA" id="ARBA00023224"/>
    </source>
</evidence>
<dbReference type="GO" id="GO:0005886">
    <property type="term" value="C:plasma membrane"/>
    <property type="evidence" value="ECO:0007669"/>
    <property type="project" value="TreeGrafter"/>
</dbReference>
<dbReference type="PRINTS" id="PR00237">
    <property type="entry name" value="GPCRRHODOPSN"/>
</dbReference>
<keyword evidence="5 9" id="KW-0297">G-protein coupled receptor</keyword>
<dbReference type="Gene3D" id="1.20.1070.10">
    <property type="entry name" value="Rhodopsin 7-helix transmembrane proteins"/>
    <property type="match status" value="1"/>
</dbReference>
<evidence type="ECO:0000313" key="13">
    <source>
        <dbReference type="Proteomes" id="UP000288716"/>
    </source>
</evidence>
<dbReference type="PROSITE" id="PS50262">
    <property type="entry name" value="G_PROTEIN_RECEP_F1_2"/>
    <property type="match status" value="1"/>
</dbReference>
<dbReference type="InterPro" id="IPR017452">
    <property type="entry name" value="GPCR_Rhodpsn_7TM"/>
</dbReference>
<evidence type="ECO:0000259" key="11">
    <source>
        <dbReference type="PROSITE" id="PS50262"/>
    </source>
</evidence>
<evidence type="ECO:0000256" key="7">
    <source>
        <dbReference type="ARBA" id="ARBA00023170"/>
    </source>
</evidence>
<dbReference type="GO" id="GO:0004930">
    <property type="term" value="F:G protein-coupled receptor activity"/>
    <property type="evidence" value="ECO:0007669"/>
    <property type="project" value="UniProtKB-KW"/>
</dbReference>
<evidence type="ECO:0000256" key="9">
    <source>
        <dbReference type="RuleBase" id="RU000688"/>
    </source>
</evidence>
<evidence type="ECO:0000256" key="6">
    <source>
        <dbReference type="ARBA" id="ARBA00023136"/>
    </source>
</evidence>
<feature type="transmembrane region" description="Helical" evidence="10">
    <location>
        <begin position="313"/>
        <end position="332"/>
    </location>
</feature>
<evidence type="ECO:0000256" key="2">
    <source>
        <dbReference type="ARBA" id="ARBA00010663"/>
    </source>
</evidence>
<dbReference type="SMART" id="SM01381">
    <property type="entry name" value="7TM_GPCR_Srsx"/>
    <property type="match status" value="1"/>
</dbReference>
<dbReference type="SUPFAM" id="SSF81321">
    <property type="entry name" value="Family A G protein-coupled receptor-like"/>
    <property type="match status" value="1"/>
</dbReference>
<feature type="transmembrane region" description="Helical" evidence="10">
    <location>
        <begin position="51"/>
        <end position="76"/>
    </location>
</feature>
<dbReference type="Proteomes" id="UP000288716">
    <property type="component" value="Unassembled WGS sequence"/>
</dbReference>
<protein>
    <submittedName>
        <fullName evidence="12">Neuropeptide Y receptor type 1-like protein</fullName>
    </submittedName>
</protein>
<organism evidence="12 13">
    <name type="scientific">Leptotrombidium deliense</name>
    <dbReference type="NCBI Taxonomy" id="299467"/>
    <lineage>
        <taxon>Eukaryota</taxon>
        <taxon>Metazoa</taxon>
        <taxon>Ecdysozoa</taxon>
        <taxon>Arthropoda</taxon>
        <taxon>Chelicerata</taxon>
        <taxon>Arachnida</taxon>
        <taxon>Acari</taxon>
        <taxon>Acariformes</taxon>
        <taxon>Trombidiformes</taxon>
        <taxon>Prostigmata</taxon>
        <taxon>Anystina</taxon>
        <taxon>Parasitengona</taxon>
        <taxon>Trombiculoidea</taxon>
        <taxon>Trombiculidae</taxon>
        <taxon>Leptotrombidium</taxon>
    </lineage>
</organism>
<accession>A0A443SDT1</accession>
<keyword evidence="7 9" id="KW-0675">Receptor</keyword>
<dbReference type="PANTHER" id="PTHR45695:SF9">
    <property type="entry name" value="LEUCOKININ RECEPTOR"/>
    <property type="match status" value="1"/>
</dbReference>
<name>A0A443SDT1_9ACAR</name>
<feature type="transmembrane region" description="Helical" evidence="10">
    <location>
        <begin position="121"/>
        <end position="148"/>
    </location>
</feature>
<dbReference type="PANTHER" id="PTHR45695">
    <property type="entry name" value="LEUCOKININ RECEPTOR-RELATED"/>
    <property type="match status" value="1"/>
</dbReference>
<keyword evidence="6 10" id="KW-0472">Membrane</keyword>
<comment type="caution">
    <text evidence="12">The sequence shown here is derived from an EMBL/GenBank/DDBJ whole genome shotgun (WGS) entry which is preliminary data.</text>
</comment>
<comment type="subcellular location">
    <subcellularLocation>
        <location evidence="1">Membrane</location>
        <topology evidence="1">Multi-pass membrane protein</topology>
    </subcellularLocation>
</comment>
<keyword evidence="4 10" id="KW-1133">Transmembrane helix</keyword>
<evidence type="ECO:0000256" key="5">
    <source>
        <dbReference type="ARBA" id="ARBA00023040"/>
    </source>
</evidence>
<keyword evidence="13" id="KW-1185">Reference proteome</keyword>
<gene>
    <name evidence="12" type="ORF">B4U80_13796</name>
</gene>
<dbReference type="EMBL" id="NCKV01003489">
    <property type="protein sequence ID" value="RWS25662.1"/>
    <property type="molecule type" value="Genomic_DNA"/>
</dbReference>
<feature type="transmembrane region" description="Helical" evidence="10">
    <location>
        <begin position="88"/>
        <end position="109"/>
    </location>
</feature>
<keyword evidence="3 9" id="KW-0812">Transmembrane</keyword>
<keyword evidence="8 9" id="KW-0807">Transducer</keyword>
<evidence type="ECO:0000256" key="1">
    <source>
        <dbReference type="ARBA" id="ARBA00004141"/>
    </source>
</evidence>
<reference evidence="12 13" key="1">
    <citation type="journal article" date="2018" name="Gigascience">
        <title>Genomes of trombidid mites reveal novel predicted allergens and laterally-transferred genes associated with secondary metabolism.</title>
        <authorList>
            <person name="Dong X."/>
            <person name="Chaisiri K."/>
            <person name="Xia D."/>
            <person name="Armstrong S.D."/>
            <person name="Fang Y."/>
            <person name="Donnelly M.J."/>
            <person name="Kadowaki T."/>
            <person name="McGarry J.W."/>
            <person name="Darby A.C."/>
            <person name="Makepeace B.L."/>
        </authorList>
    </citation>
    <scope>NUCLEOTIDE SEQUENCE [LARGE SCALE GENOMIC DNA]</scope>
    <source>
        <strain evidence="12">UoL-UT</strain>
    </source>
</reference>
<proteinExistence type="inferred from homology"/>